<reference evidence="3" key="1">
    <citation type="journal article" date="2019" name="Int. J. Syst. Evol. Microbiol.">
        <title>The Global Catalogue of Microorganisms (GCM) 10K type strain sequencing project: providing services to taxonomists for standard genome sequencing and annotation.</title>
        <authorList>
            <consortium name="The Broad Institute Genomics Platform"/>
            <consortium name="The Broad Institute Genome Sequencing Center for Infectious Disease"/>
            <person name="Wu L."/>
            <person name="Ma J."/>
        </authorList>
    </citation>
    <scope>NUCLEOTIDE SEQUENCE [LARGE SCALE GENOMIC DNA]</scope>
    <source>
        <strain evidence="3">JCM 12774</strain>
    </source>
</reference>
<protein>
    <recommendedName>
        <fullName evidence="1">Endonuclease/exonuclease/phosphatase domain-containing protein</fullName>
    </recommendedName>
</protein>
<dbReference type="InterPro" id="IPR005135">
    <property type="entry name" value="Endo/exonuclease/phosphatase"/>
</dbReference>
<dbReference type="Pfam" id="PF03372">
    <property type="entry name" value="Exo_endo_phos"/>
    <property type="match status" value="1"/>
</dbReference>
<dbReference type="InterPro" id="IPR036691">
    <property type="entry name" value="Endo/exonu/phosph_ase_sf"/>
</dbReference>
<accession>A0ABP3IEC5</accession>
<comment type="caution">
    <text evidence="2">The sequence shown here is derived from an EMBL/GenBank/DDBJ whole genome shotgun (WGS) entry which is preliminary data.</text>
</comment>
<dbReference type="EMBL" id="BAAACX010000015">
    <property type="protein sequence ID" value="GAA0399171.1"/>
    <property type="molecule type" value="Genomic_DNA"/>
</dbReference>
<evidence type="ECO:0000313" key="2">
    <source>
        <dbReference type="EMBL" id="GAA0399171.1"/>
    </source>
</evidence>
<keyword evidence="3" id="KW-1185">Reference proteome</keyword>
<sequence>MKLLQYNILDGCQDAGRFARLSAWISAQTYDIICFNELNGWSDDELQKQAEDWGFSYSWLFQMKKSRYFIGVVSKFPIEVIEQSETGWYHGLLHVRIHGVHLLIAHLSSASAKERQFEAKLIIKRLKKVELANEPLALIGDLNTLSPADNAIYESNQLVRQLVQDEFLNRKFLDNEEINYRPIQILLDAGLIDAAIHRDLPFQSSVPTLINKDKMHAAELRLDYALVNAILNERHPVARIICDEYTDMLSDHYPLECCWQNNYIDGTKDS</sequence>
<dbReference type="SUPFAM" id="SSF56219">
    <property type="entry name" value="DNase I-like"/>
    <property type="match status" value="1"/>
</dbReference>
<gene>
    <name evidence="2" type="ORF">GCM10008933_32220</name>
</gene>
<dbReference type="Proteomes" id="UP001500340">
    <property type="component" value="Unassembled WGS sequence"/>
</dbReference>
<evidence type="ECO:0000313" key="3">
    <source>
        <dbReference type="Proteomes" id="UP001500340"/>
    </source>
</evidence>
<feature type="domain" description="Endonuclease/exonuclease/phosphatase" evidence="1">
    <location>
        <begin position="5"/>
        <end position="252"/>
    </location>
</feature>
<dbReference type="RefSeq" id="WP_343862909.1">
    <property type="nucleotide sequence ID" value="NZ_BAAACX010000015.1"/>
</dbReference>
<dbReference type="Gene3D" id="3.60.10.10">
    <property type="entry name" value="Endonuclease/exonuclease/phosphatase"/>
    <property type="match status" value="1"/>
</dbReference>
<name>A0ABP3IEC5_9BACL</name>
<proteinExistence type="predicted"/>
<organism evidence="2 3">
    <name type="scientific">Paenibacillus motobuensis</name>
    <dbReference type="NCBI Taxonomy" id="295324"/>
    <lineage>
        <taxon>Bacteria</taxon>
        <taxon>Bacillati</taxon>
        <taxon>Bacillota</taxon>
        <taxon>Bacilli</taxon>
        <taxon>Bacillales</taxon>
        <taxon>Paenibacillaceae</taxon>
        <taxon>Paenibacillus</taxon>
    </lineage>
</organism>
<evidence type="ECO:0000259" key="1">
    <source>
        <dbReference type="Pfam" id="PF03372"/>
    </source>
</evidence>